<gene>
    <name evidence="1" type="ORF">GMARGA_LOCUS13146</name>
</gene>
<protein>
    <submittedName>
        <fullName evidence="1">1974_t:CDS:1</fullName>
    </submittedName>
</protein>
<keyword evidence="2" id="KW-1185">Reference proteome</keyword>
<dbReference type="EMBL" id="CAJVQB010008247">
    <property type="protein sequence ID" value="CAG8716225.1"/>
    <property type="molecule type" value="Genomic_DNA"/>
</dbReference>
<evidence type="ECO:0000313" key="1">
    <source>
        <dbReference type="EMBL" id="CAG8716225.1"/>
    </source>
</evidence>
<dbReference type="Proteomes" id="UP000789901">
    <property type="component" value="Unassembled WGS sequence"/>
</dbReference>
<sequence length="117" mass="13360">MPPLCNLHSRTIEKIKLADARTCKIALHFCEMATAVRCILESLRICSYCNAKLFFSEIEGFCCAKEKIKLTSAKAVAPLKNLYTRYDDVGIEFHNNIHAYNSVFAFTSMELNWMKIS</sequence>
<name>A0ABN7V167_GIGMA</name>
<proteinExistence type="predicted"/>
<accession>A0ABN7V167</accession>
<organism evidence="1 2">
    <name type="scientific">Gigaspora margarita</name>
    <dbReference type="NCBI Taxonomy" id="4874"/>
    <lineage>
        <taxon>Eukaryota</taxon>
        <taxon>Fungi</taxon>
        <taxon>Fungi incertae sedis</taxon>
        <taxon>Mucoromycota</taxon>
        <taxon>Glomeromycotina</taxon>
        <taxon>Glomeromycetes</taxon>
        <taxon>Diversisporales</taxon>
        <taxon>Gigasporaceae</taxon>
        <taxon>Gigaspora</taxon>
    </lineage>
</organism>
<evidence type="ECO:0000313" key="2">
    <source>
        <dbReference type="Proteomes" id="UP000789901"/>
    </source>
</evidence>
<comment type="caution">
    <text evidence="1">The sequence shown here is derived from an EMBL/GenBank/DDBJ whole genome shotgun (WGS) entry which is preliminary data.</text>
</comment>
<reference evidence="1 2" key="1">
    <citation type="submission" date="2021-06" db="EMBL/GenBank/DDBJ databases">
        <authorList>
            <person name="Kallberg Y."/>
            <person name="Tangrot J."/>
            <person name="Rosling A."/>
        </authorList>
    </citation>
    <scope>NUCLEOTIDE SEQUENCE [LARGE SCALE GENOMIC DNA]</scope>
    <source>
        <strain evidence="1 2">120-4 pot B 10/14</strain>
    </source>
</reference>